<keyword evidence="3" id="KW-1185">Reference proteome</keyword>
<feature type="compositionally biased region" description="Polar residues" evidence="1">
    <location>
        <begin position="85"/>
        <end position="94"/>
    </location>
</feature>
<evidence type="ECO:0000313" key="3">
    <source>
        <dbReference type="Proteomes" id="UP000750502"/>
    </source>
</evidence>
<sequence>MSPFANRGELLQHLTREHQSDALDYDQLSMIAGQSQGIKERSNDECLLCGFVIETECQKGVPSQRQNESRREGKMKKRKTKRDQFNPTVAFSSSSDEEDRCYEANNHESMTHHIAAHLQTLMFLTLRVLEMQKDMGSENEDVAGSNIGTVDNRDYQDSQYLDDPLSFEDESSQSELIWLPAVEAYSFNFDRQQHQVLRYPVLEREDIINTSIESPDSSTIQETILRLEALLATTQQNQDFHNSTIRALESTRHRNSSRPSYYSGGNSGSVSLWQCVSY</sequence>
<evidence type="ECO:0000313" key="2">
    <source>
        <dbReference type="EMBL" id="KAG5763462.1"/>
    </source>
</evidence>
<dbReference type="OrthoDB" id="195446at2759"/>
<gene>
    <name evidence="2" type="ORF">H9Q72_008452</name>
</gene>
<feature type="compositionally biased region" description="Low complexity" evidence="1">
    <location>
        <begin position="257"/>
        <end position="266"/>
    </location>
</feature>
<reference evidence="2" key="2">
    <citation type="submission" date="2020-10" db="EMBL/GenBank/DDBJ databases">
        <authorList>
            <person name="Peck L.D."/>
            <person name="Nowell R.W."/>
            <person name="Flood J."/>
            <person name="Ryan M.J."/>
            <person name="Barraclough T.G."/>
        </authorList>
    </citation>
    <scope>NUCLEOTIDE SEQUENCE</scope>
    <source>
        <strain evidence="2">IMI 127659i</strain>
    </source>
</reference>
<dbReference type="Proteomes" id="UP000750502">
    <property type="component" value="Unassembled WGS sequence"/>
</dbReference>
<accession>A0A9P7HTR3</accession>
<reference evidence="2" key="1">
    <citation type="journal article" date="2020" name="bioRxiv">
        <title>Historical genomics reveals the evolutionary mechanisms behind multiple outbreaks of the host-specific coffee wilt pathogen Fusarium xylarioides.</title>
        <authorList>
            <person name="Peck D."/>
            <person name="Nowell R.W."/>
            <person name="Flood J."/>
            <person name="Ryan M.J."/>
            <person name="Barraclough T.G."/>
        </authorList>
    </citation>
    <scope>NUCLEOTIDE SEQUENCE</scope>
    <source>
        <strain evidence="2">IMI 127659i</strain>
    </source>
</reference>
<dbReference type="EMBL" id="JADFTT010000307">
    <property type="protein sequence ID" value="KAG5763462.1"/>
    <property type="molecule type" value="Genomic_DNA"/>
</dbReference>
<name>A0A9P7HTR3_9HYPO</name>
<dbReference type="AlphaFoldDB" id="A0A9P7HTR3"/>
<evidence type="ECO:0000256" key="1">
    <source>
        <dbReference type="SAM" id="MobiDB-lite"/>
    </source>
</evidence>
<proteinExistence type="predicted"/>
<organism evidence="2 3">
    <name type="scientific">Fusarium xylarioides</name>
    <dbReference type="NCBI Taxonomy" id="221167"/>
    <lineage>
        <taxon>Eukaryota</taxon>
        <taxon>Fungi</taxon>
        <taxon>Dikarya</taxon>
        <taxon>Ascomycota</taxon>
        <taxon>Pezizomycotina</taxon>
        <taxon>Sordariomycetes</taxon>
        <taxon>Hypocreomycetidae</taxon>
        <taxon>Hypocreales</taxon>
        <taxon>Nectriaceae</taxon>
        <taxon>Fusarium</taxon>
        <taxon>Fusarium fujikuroi species complex</taxon>
    </lineage>
</organism>
<feature type="region of interest" description="Disordered" evidence="1">
    <location>
        <begin position="60"/>
        <end position="100"/>
    </location>
</feature>
<protein>
    <submittedName>
        <fullName evidence="2">Uncharacterized protein</fullName>
    </submittedName>
</protein>
<comment type="caution">
    <text evidence="2">The sequence shown here is derived from an EMBL/GenBank/DDBJ whole genome shotgun (WGS) entry which is preliminary data.</text>
</comment>
<feature type="region of interest" description="Disordered" evidence="1">
    <location>
        <begin position="247"/>
        <end position="266"/>
    </location>
</feature>